<dbReference type="SUPFAM" id="SSF46785">
    <property type="entry name" value="Winged helix' DNA-binding domain"/>
    <property type="match status" value="2"/>
</dbReference>
<protein>
    <submittedName>
        <fullName evidence="6">LysR family transcriptional regulator</fullName>
    </submittedName>
</protein>
<reference evidence="6" key="1">
    <citation type="submission" date="2016-03" db="EMBL/GenBank/DDBJ databases">
        <title>Microsymbionts genomes from the relict species Vavilovia formosa.</title>
        <authorList>
            <person name="Chirak E."/>
            <person name="Kimeklis A."/>
            <person name="Kopat V."/>
            <person name="Andronov E."/>
        </authorList>
    </citation>
    <scope>NUCLEOTIDE SEQUENCE [LARGE SCALE GENOMIC DNA]</scope>
    <source>
        <strain evidence="6">Vaf12</strain>
    </source>
</reference>
<dbReference type="SUPFAM" id="SSF53850">
    <property type="entry name" value="Periplasmic binding protein-like II"/>
    <property type="match status" value="1"/>
</dbReference>
<dbReference type="InterPro" id="IPR000847">
    <property type="entry name" value="LysR_HTH_N"/>
</dbReference>
<feature type="domain" description="HTH lysR-type" evidence="5">
    <location>
        <begin position="316"/>
        <end position="373"/>
    </location>
</feature>
<keyword evidence="2" id="KW-0805">Transcription regulation</keyword>
<organism evidence="6">
    <name type="scientific">Rhizobium leguminosarum</name>
    <dbReference type="NCBI Taxonomy" id="384"/>
    <lineage>
        <taxon>Bacteria</taxon>
        <taxon>Pseudomonadati</taxon>
        <taxon>Pseudomonadota</taxon>
        <taxon>Alphaproteobacteria</taxon>
        <taxon>Hyphomicrobiales</taxon>
        <taxon>Rhizobiaceae</taxon>
        <taxon>Rhizobium/Agrobacterium group</taxon>
        <taxon>Rhizobium</taxon>
    </lineage>
</organism>
<dbReference type="Gene3D" id="1.10.10.10">
    <property type="entry name" value="Winged helix-like DNA-binding domain superfamily/Winged helix DNA-binding domain"/>
    <property type="match status" value="2"/>
</dbReference>
<dbReference type="GO" id="GO:0003700">
    <property type="term" value="F:DNA-binding transcription factor activity"/>
    <property type="evidence" value="ECO:0007669"/>
    <property type="project" value="InterPro"/>
</dbReference>
<comment type="caution">
    <text evidence="6">The sequence shown here is derived from an EMBL/GenBank/DDBJ whole genome shotgun (WGS) entry which is preliminary data.</text>
</comment>
<dbReference type="Gene3D" id="3.40.190.290">
    <property type="match status" value="1"/>
</dbReference>
<accession>A0A154ILZ9</accession>
<evidence type="ECO:0000259" key="5">
    <source>
        <dbReference type="PROSITE" id="PS50931"/>
    </source>
</evidence>
<dbReference type="InterPro" id="IPR036388">
    <property type="entry name" value="WH-like_DNA-bd_sf"/>
</dbReference>
<dbReference type="PANTHER" id="PTHR30126:SF39">
    <property type="entry name" value="HTH-TYPE TRANSCRIPTIONAL REGULATOR CYSL"/>
    <property type="match status" value="1"/>
</dbReference>
<evidence type="ECO:0000256" key="3">
    <source>
        <dbReference type="ARBA" id="ARBA00023125"/>
    </source>
</evidence>
<dbReference type="InterPro" id="IPR036390">
    <property type="entry name" value="WH_DNA-bd_sf"/>
</dbReference>
<sequence length="616" mass="67293">MITNPPRIEIQQLAHFVLACQSPTLAETARELGIAPSALTSSLRTLENELQLKLFIRKSGHLSPLPAAFWLFQQATAILHRERFVRRMRNGGTGPLRIDIRLDLSFSIGRFSKAIGRTVEDMERERPDLLIDVMFADGLGKSLVEDGAAEIPGNTGSMEIEVGYMTGVPSAKLPAMTPFYDEVWFSVGTAEAAVDLRSPNQKFVVLKMRQALRDAVTRYADEYGIRDRMILMDEEPADLHRLLNEFPQMRFLMPRSMVADRLGLARLHLEPLDPPLSSTLGVRANGPDQEVVSALLCNLKKNLEATEANIVFRPQLTARQLHYFNLAHLSGGISAAARAAHITQPSVSTQIQKIEAVAGQPLFERRRNGAESTKAGKALLPFTLEIEERIDNLLRASLDIAAHTQATISIGMLPSSGHDSVMTDKVAQALTATRLGHPEYRLRIIEGSNAVLHDQIRAGELNLAIVGAVQTQMTRIHLGPSERLSVVANPALDLAGRTEIPLAEVCGFPLVLGIKHLSIHQAFMAAASARHLRVEPVMDVGSLPLAIAMVRRLPVCTVLPVSSVQQDIGSGRLTAAPITEDVIAGNLSVIFSGERTLSEAERTMIQSLVAVFGRQA</sequence>
<evidence type="ECO:0000256" key="2">
    <source>
        <dbReference type="ARBA" id="ARBA00023015"/>
    </source>
</evidence>
<dbReference type="PROSITE" id="PS51257">
    <property type="entry name" value="PROKAR_LIPOPROTEIN"/>
    <property type="match status" value="1"/>
</dbReference>
<evidence type="ECO:0000256" key="4">
    <source>
        <dbReference type="ARBA" id="ARBA00023163"/>
    </source>
</evidence>
<dbReference type="PANTHER" id="PTHR30126">
    <property type="entry name" value="HTH-TYPE TRANSCRIPTIONAL REGULATOR"/>
    <property type="match status" value="1"/>
</dbReference>
<dbReference type="GO" id="GO:0000976">
    <property type="term" value="F:transcription cis-regulatory region binding"/>
    <property type="evidence" value="ECO:0007669"/>
    <property type="project" value="TreeGrafter"/>
</dbReference>
<name>A0A154ILZ9_RHILE</name>
<dbReference type="PRINTS" id="PR00039">
    <property type="entry name" value="HTHLYSR"/>
</dbReference>
<dbReference type="AlphaFoldDB" id="A0A154ILZ9"/>
<gene>
    <name evidence="6" type="ORF">A4A59_01680</name>
</gene>
<keyword evidence="3" id="KW-0238">DNA-binding</keyword>
<evidence type="ECO:0000256" key="1">
    <source>
        <dbReference type="ARBA" id="ARBA00009437"/>
    </source>
</evidence>
<evidence type="ECO:0000313" key="6">
    <source>
        <dbReference type="EMBL" id="KZB01611.1"/>
    </source>
</evidence>
<dbReference type="PROSITE" id="PS50931">
    <property type="entry name" value="HTH_LYSR"/>
    <property type="match status" value="2"/>
</dbReference>
<dbReference type="InterPro" id="IPR005119">
    <property type="entry name" value="LysR_subst-bd"/>
</dbReference>
<comment type="similarity">
    <text evidence="1">Belongs to the LysR transcriptional regulatory family.</text>
</comment>
<keyword evidence="4" id="KW-0804">Transcription</keyword>
<dbReference type="Pfam" id="PF00126">
    <property type="entry name" value="HTH_1"/>
    <property type="match status" value="2"/>
</dbReference>
<proteinExistence type="inferred from homology"/>
<dbReference type="RefSeq" id="WP_062941271.1">
    <property type="nucleotide sequence ID" value="NZ_CP171844.1"/>
</dbReference>
<dbReference type="EMBL" id="LVYU01000079">
    <property type="protein sequence ID" value="KZB01611.1"/>
    <property type="molecule type" value="Genomic_DNA"/>
</dbReference>
<feature type="domain" description="HTH lysR-type" evidence="5">
    <location>
        <begin position="8"/>
        <end position="65"/>
    </location>
</feature>
<dbReference type="Pfam" id="PF03466">
    <property type="entry name" value="LysR_substrate"/>
    <property type="match status" value="1"/>
</dbReference>